<proteinExistence type="predicted"/>
<keyword evidence="3 6" id="KW-1133">Transmembrane helix</keyword>
<evidence type="ECO:0000256" key="5">
    <source>
        <dbReference type="SAM" id="MobiDB-lite"/>
    </source>
</evidence>
<evidence type="ECO:0000313" key="7">
    <source>
        <dbReference type="EMBL" id="KAL1406559.1"/>
    </source>
</evidence>
<feature type="region of interest" description="Disordered" evidence="5">
    <location>
        <begin position="1"/>
        <end position="21"/>
    </location>
</feature>
<keyword evidence="4 6" id="KW-0472">Membrane</keyword>
<dbReference type="Proteomes" id="UP001565368">
    <property type="component" value="Unassembled WGS sequence"/>
</dbReference>
<evidence type="ECO:0000256" key="6">
    <source>
        <dbReference type="SAM" id="Phobius"/>
    </source>
</evidence>
<comment type="caution">
    <text evidence="7">The sequence shown here is derived from an EMBL/GenBank/DDBJ whole genome shotgun (WGS) entry which is preliminary data.</text>
</comment>
<dbReference type="PANTHER" id="PTHR47549">
    <property type="entry name" value="GOLGI APPARATUS MEMBRANE PROTEIN TVP38-RELATED"/>
    <property type="match status" value="1"/>
</dbReference>
<feature type="compositionally biased region" description="Basic and acidic residues" evidence="5">
    <location>
        <begin position="352"/>
        <end position="368"/>
    </location>
</feature>
<keyword evidence="2 6" id="KW-0812">Transmembrane</keyword>
<feature type="transmembrane region" description="Helical" evidence="6">
    <location>
        <begin position="115"/>
        <end position="141"/>
    </location>
</feature>
<evidence type="ECO:0008006" key="9">
    <source>
        <dbReference type="Google" id="ProtNLM"/>
    </source>
</evidence>
<accession>A0ABR3PVQ9</accession>
<organism evidence="7 8">
    <name type="scientific">Vanrija albida</name>
    <dbReference type="NCBI Taxonomy" id="181172"/>
    <lineage>
        <taxon>Eukaryota</taxon>
        <taxon>Fungi</taxon>
        <taxon>Dikarya</taxon>
        <taxon>Basidiomycota</taxon>
        <taxon>Agaricomycotina</taxon>
        <taxon>Tremellomycetes</taxon>
        <taxon>Trichosporonales</taxon>
        <taxon>Trichosporonaceae</taxon>
        <taxon>Vanrija</taxon>
    </lineage>
</organism>
<protein>
    <recommendedName>
        <fullName evidence="9">Golgi apparatus membrane protein TVP38</fullName>
    </recommendedName>
</protein>
<comment type="subcellular location">
    <subcellularLocation>
        <location evidence="1">Endomembrane system</location>
        <topology evidence="1">Multi-pass membrane protein</topology>
    </subcellularLocation>
</comment>
<dbReference type="PANTHER" id="PTHR47549:SF2">
    <property type="entry name" value="GOLGI APPARATUS MEMBRANE PROTEIN TVP38"/>
    <property type="match status" value="1"/>
</dbReference>
<name>A0ABR3PVQ9_9TREE</name>
<gene>
    <name evidence="7" type="ORF">Q8F55_008265</name>
</gene>
<dbReference type="RefSeq" id="XP_069206503.1">
    <property type="nucleotide sequence ID" value="XM_069356662.1"/>
</dbReference>
<evidence type="ECO:0000256" key="2">
    <source>
        <dbReference type="ARBA" id="ARBA00022692"/>
    </source>
</evidence>
<feature type="transmembrane region" description="Helical" evidence="6">
    <location>
        <begin position="75"/>
        <end position="94"/>
    </location>
</feature>
<evidence type="ECO:0000256" key="1">
    <source>
        <dbReference type="ARBA" id="ARBA00004127"/>
    </source>
</evidence>
<feature type="region of interest" description="Disordered" evidence="5">
    <location>
        <begin position="345"/>
        <end position="375"/>
    </location>
</feature>
<dbReference type="InterPro" id="IPR051076">
    <property type="entry name" value="Golgi_membrane_TVP38/TMEM64"/>
</dbReference>
<keyword evidence="8" id="KW-1185">Reference proteome</keyword>
<feature type="transmembrane region" description="Helical" evidence="6">
    <location>
        <begin position="288"/>
        <end position="308"/>
    </location>
</feature>
<feature type="transmembrane region" description="Helical" evidence="6">
    <location>
        <begin position="147"/>
        <end position="170"/>
    </location>
</feature>
<reference evidence="7 8" key="1">
    <citation type="submission" date="2023-08" db="EMBL/GenBank/DDBJ databases">
        <title>Annotated Genome Sequence of Vanrija albida AlHP1.</title>
        <authorList>
            <person name="Herzog R."/>
        </authorList>
    </citation>
    <scope>NUCLEOTIDE SEQUENCE [LARGE SCALE GENOMIC DNA]</scope>
    <source>
        <strain evidence="7 8">AlHP1</strain>
    </source>
</reference>
<evidence type="ECO:0000256" key="3">
    <source>
        <dbReference type="ARBA" id="ARBA00022989"/>
    </source>
</evidence>
<dbReference type="EMBL" id="JBBXJM010000006">
    <property type="protein sequence ID" value="KAL1406559.1"/>
    <property type="molecule type" value="Genomic_DNA"/>
</dbReference>
<feature type="transmembrane region" description="Helical" evidence="6">
    <location>
        <begin position="255"/>
        <end position="276"/>
    </location>
</feature>
<evidence type="ECO:0000256" key="4">
    <source>
        <dbReference type="ARBA" id="ARBA00023136"/>
    </source>
</evidence>
<sequence>MGNLHRSPTRPPLRIPTAPRGGKFEPWMDEVTIPYYTDLEVRAIVEADSDMLAIYDDGVVTWRKLATWRWWAQWWKYYLVAIPVIAAVVVLLMYKDTVVEAVEPYREDIKTFPAGWAIAILISAIVHIPPLLGADIVLILLGAIWGLWGLALGAAGVLLGEAMGFLQVLYKYLLGQKALRIARTNVFLACTLLTVAPPPPPAGYSYNAYGKPRSKCVVFWSDQGLWVTTVIRLTVLPSHYTTPILAAGGMGFFKFNLTVVLSIPFQFAEVLAGYQLTHKDIGIVANGVTYATYVTTALASTWGLYFVYSRLIGHRKRAIVEQAAFWFAIDEQRWRRDHPNALGLGFMSSAPESRDPPARPPRPSEHHKSLSAGFSSEETYADYAYSHDYKHHDEQHRKSMESTFEHDKPLQPRQFDY</sequence>
<evidence type="ECO:0000313" key="8">
    <source>
        <dbReference type="Proteomes" id="UP001565368"/>
    </source>
</evidence>
<feature type="region of interest" description="Disordered" evidence="5">
    <location>
        <begin position="389"/>
        <end position="417"/>
    </location>
</feature>
<dbReference type="GeneID" id="95989308"/>